<protein>
    <submittedName>
        <fullName evidence="2">Uncharacterized protein</fullName>
    </submittedName>
</protein>
<feature type="compositionally biased region" description="Basic and acidic residues" evidence="1">
    <location>
        <begin position="36"/>
        <end position="56"/>
    </location>
</feature>
<name>A0ABD0Z553_9HEMI</name>
<evidence type="ECO:0000256" key="1">
    <source>
        <dbReference type="SAM" id="MobiDB-lite"/>
    </source>
</evidence>
<dbReference type="AlphaFoldDB" id="A0ABD0Z553"/>
<feature type="region of interest" description="Disordered" evidence="1">
    <location>
        <begin position="29"/>
        <end position="100"/>
    </location>
</feature>
<gene>
    <name evidence="2" type="ORF">AAG570_008909</name>
</gene>
<feature type="compositionally biased region" description="Basic and acidic residues" evidence="1">
    <location>
        <begin position="63"/>
        <end position="73"/>
    </location>
</feature>
<dbReference type="Proteomes" id="UP001558652">
    <property type="component" value="Unassembled WGS sequence"/>
</dbReference>
<accession>A0ABD0Z553</accession>
<reference evidence="2 3" key="1">
    <citation type="submission" date="2024-07" db="EMBL/GenBank/DDBJ databases">
        <title>Chromosome-level genome assembly of the water stick insect Ranatra chinensis (Heteroptera: Nepidae).</title>
        <authorList>
            <person name="Liu X."/>
        </authorList>
    </citation>
    <scope>NUCLEOTIDE SEQUENCE [LARGE SCALE GENOMIC DNA]</scope>
    <source>
        <strain evidence="2">Cailab_2021Rc</strain>
        <tissue evidence="2">Muscle</tissue>
    </source>
</reference>
<evidence type="ECO:0000313" key="3">
    <source>
        <dbReference type="Proteomes" id="UP001558652"/>
    </source>
</evidence>
<comment type="caution">
    <text evidence="2">The sequence shown here is derived from an EMBL/GenBank/DDBJ whole genome shotgun (WGS) entry which is preliminary data.</text>
</comment>
<dbReference type="EMBL" id="JBFDAA010000003">
    <property type="protein sequence ID" value="KAL1138847.1"/>
    <property type="molecule type" value="Genomic_DNA"/>
</dbReference>
<proteinExistence type="predicted"/>
<sequence length="100" mass="11387">MASKRRNVFYQNKKQETTEIVMGDRSRFRFQPGRSDLGDMRRGQHPEDMRTADTYKRWRKRGRGEADGLRGTERSVTQSWSGCPAEGAARPCPPAVGIIS</sequence>
<keyword evidence="3" id="KW-1185">Reference proteome</keyword>
<evidence type="ECO:0000313" key="2">
    <source>
        <dbReference type="EMBL" id="KAL1138847.1"/>
    </source>
</evidence>
<organism evidence="2 3">
    <name type="scientific">Ranatra chinensis</name>
    <dbReference type="NCBI Taxonomy" id="642074"/>
    <lineage>
        <taxon>Eukaryota</taxon>
        <taxon>Metazoa</taxon>
        <taxon>Ecdysozoa</taxon>
        <taxon>Arthropoda</taxon>
        <taxon>Hexapoda</taxon>
        <taxon>Insecta</taxon>
        <taxon>Pterygota</taxon>
        <taxon>Neoptera</taxon>
        <taxon>Paraneoptera</taxon>
        <taxon>Hemiptera</taxon>
        <taxon>Heteroptera</taxon>
        <taxon>Panheteroptera</taxon>
        <taxon>Nepomorpha</taxon>
        <taxon>Nepidae</taxon>
        <taxon>Ranatrinae</taxon>
        <taxon>Ranatra</taxon>
    </lineage>
</organism>